<dbReference type="InterPro" id="IPR002421">
    <property type="entry name" value="5-3_exonuclease"/>
</dbReference>
<evidence type="ECO:0000259" key="12">
    <source>
        <dbReference type="SMART" id="SM00475"/>
    </source>
</evidence>
<dbReference type="InterPro" id="IPR029060">
    <property type="entry name" value="PIN-like_dom_sf"/>
</dbReference>
<dbReference type="AlphaFoldDB" id="A0A9D2P7F0"/>
<keyword evidence="2 11" id="KW-0808">Transferase</keyword>
<sequence>MSLLVVDGNSIANRAFFGIKVLTTKEGQYTNAIYGFMNILLSLTQNYQPDEVAIAFDLPAPTFRHKMYDGYKANRHGMPDELAAQMPLLRQLLTLLGYKLVTAEGWEADDILGTLAAACDKRGETCYLATGDRDNLQLVSPTTTVLLATTSRGHSETRVMDEAAVREKYGLAPRQLIDVKSLQGDASDNIPGVKGIGEKTALALIQQFGSLAGVYEHLDDPSIRPRQRANLEAYKADAELSYTLGTIRTDAPVETAAGAYRPGEGDKPAAVRLMLDLEIRALIPRLGLEHVLPADDQPEPEAEQPLPTAQVGPLPEHPAGLWLLAARPPVYGKQGNRIVIDRPAHWYAVQDDKVCPLEDSALPRLLDDPALQLEVFDAAPLYAAAMQAGGWGSSITWDGKLAAYLLDASAAKYSIAALAEAYKIKPAFACEDWPDAPCLAGLFAKMKAEITALGEDFLYNEIEFPLAQVLADMTRTGVLVDKAGIERFGAGLHEKIEEKLAYIRGQVEDPDFNPNSPKQLGEMLFVKMKLPHGRKTSRGWSTDNATLQKLRPDCPLIDDILQYRSYLKLYSTYAEGLLKVIGPDGRIHSTFNQTEARTGRLSSDNPNLQNIPIRTELGSQLRGFFIAKPGCVFVDADYSQIELRILAHITGDEHMQAAFRNGEDIHRSTAAKIYGIPLSEVTPRLRTAAKAINFGIMYGKGAFSLSEDLGVSVREAGVFLKNYLASFPKVDSYMQQTIADAKEKGYVSTLFGRRRALPELASSNVNVRASGERMARNTPIQGTAADVIKLAMVRVWRRIRAEGLESRLILTVHDELIVEAPEAEAETAARILKEEMEGCVHFAVPLDTDVRQGKSWLEAH</sequence>
<feature type="domain" description="DNA-directed DNA polymerase family A palm" evidence="13">
    <location>
        <begin position="618"/>
        <end position="824"/>
    </location>
</feature>
<dbReference type="InterPro" id="IPR020046">
    <property type="entry name" value="5-3_exonucl_a-hlix_arch_N"/>
</dbReference>
<evidence type="ECO:0000256" key="11">
    <source>
        <dbReference type="RuleBase" id="RU004460"/>
    </source>
</evidence>
<dbReference type="SUPFAM" id="SSF53098">
    <property type="entry name" value="Ribonuclease H-like"/>
    <property type="match status" value="1"/>
</dbReference>
<dbReference type="SMART" id="SM00475">
    <property type="entry name" value="53EXOc"/>
    <property type="match status" value="1"/>
</dbReference>
<keyword evidence="4 11" id="KW-0235">DNA replication</keyword>
<dbReference type="InterPro" id="IPR008918">
    <property type="entry name" value="HhH2"/>
</dbReference>
<feature type="domain" description="5'-3' exonuclease" evidence="12">
    <location>
        <begin position="1"/>
        <end position="263"/>
    </location>
</feature>
<keyword evidence="5 11" id="KW-0227">DNA damage</keyword>
<dbReference type="Pfam" id="PF00476">
    <property type="entry name" value="DNA_pol_A"/>
    <property type="match status" value="1"/>
</dbReference>
<dbReference type="GO" id="GO:0006261">
    <property type="term" value="P:DNA-templated DNA replication"/>
    <property type="evidence" value="ECO:0007669"/>
    <property type="project" value="UniProtKB-UniRule"/>
</dbReference>
<dbReference type="GO" id="GO:0008409">
    <property type="term" value="F:5'-3' exonuclease activity"/>
    <property type="evidence" value="ECO:0007669"/>
    <property type="project" value="UniProtKB-UniRule"/>
</dbReference>
<name>A0A9D2P7F0_9FIRM</name>
<dbReference type="Gene3D" id="3.30.70.370">
    <property type="match status" value="1"/>
</dbReference>
<comment type="function">
    <text evidence="11">In addition to polymerase activity, this DNA polymerase exhibits 5'-3' exonuclease activity.</text>
</comment>
<dbReference type="InterPro" id="IPR043502">
    <property type="entry name" value="DNA/RNA_pol_sf"/>
</dbReference>
<dbReference type="SUPFAM" id="SSF47807">
    <property type="entry name" value="5' to 3' exonuclease, C-terminal subdomain"/>
    <property type="match status" value="1"/>
</dbReference>
<dbReference type="Gene3D" id="3.30.420.10">
    <property type="entry name" value="Ribonuclease H-like superfamily/Ribonuclease H"/>
    <property type="match status" value="1"/>
</dbReference>
<dbReference type="InterPro" id="IPR036279">
    <property type="entry name" value="5-3_exonuclease_C_sf"/>
</dbReference>
<evidence type="ECO:0000256" key="2">
    <source>
        <dbReference type="ARBA" id="ARBA00022679"/>
    </source>
</evidence>
<dbReference type="SUPFAM" id="SSF56672">
    <property type="entry name" value="DNA/RNA polymerases"/>
    <property type="match status" value="1"/>
</dbReference>
<dbReference type="GO" id="GO:0003887">
    <property type="term" value="F:DNA-directed DNA polymerase activity"/>
    <property type="evidence" value="ECO:0007669"/>
    <property type="project" value="UniProtKB-UniRule"/>
</dbReference>
<evidence type="ECO:0000256" key="6">
    <source>
        <dbReference type="ARBA" id="ARBA00022932"/>
    </source>
</evidence>
<dbReference type="GO" id="GO:0006302">
    <property type="term" value="P:double-strand break repair"/>
    <property type="evidence" value="ECO:0007669"/>
    <property type="project" value="TreeGrafter"/>
</dbReference>
<dbReference type="InterPro" id="IPR002298">
    <property type="entry name" value="DNA_polymerase_A"/>
</dbReference>
<keyword evidence="7 11" id="KW-0238">DNA-binding</keyword>
<dbReference type="NCBIfam" id="NF004397">
    <property type="entry name" value="PRK05755.1"/>
    <property type="match status" value="1"/>
</dbReference>
<dbReference type="InterPro" id="IPR020045">
    <property type="entry name" value="DNA_polI_H3TH"/>
</dbReference>
<keyword evidence="3 11" id="KW-0548">Nucleotidyltransferase</keyword>
<keyword evidence="8 11" id="KW-0234">DNA repair</keyword>
<dbReference type="FunFam" id="1.10.150.20:FF:000002">
    <property type="entry name" value="DNA polymerase I"/>
    <property type="match status" value="1"/>
</dbReference>
<dbReference type="SUPFAM" id="SSF88723">
    <property type="entry name" value="PIN domain-like"/>
    <property type="match status" value="1"/>
</dbReference>
<dbReference type="Pfam" id="PF01367">
    <property type="entry name" value="5_3_exonuc"/>
    <property type="match status" value="1"/>
</dbReference>
<comment type="catalytic activity">
    <reaction evidence="9 11">
        <text>DNA(n) + a 2'-deoxyribonucleoside 5'-triphosphate = DNA(n+1) + diphosphate</text>
        <dbReference type="Rhea" id="RHEA:22508"/>
        <dbReference type="Rhea" id="RHEA-COMP:17339"/>
        <dbReference type="Rhea" id="RHEA-COMP:17340"/>
        <dbReference type="ChEBI" id="CHEBI:33019"/>
        <dbReference type="ChEBI" id="CHEBI:61560"/>
        <dbReference type="ChEBI" id="CHEBI:173112"/>
        <dbReference type="EC" id="2.7.7.7"/>
    </reaction>
</comment>
<dbReference type="NCBIfam" id="TIGR00593">
    <property type="entry name" value="pola"/>
    <property type="match status" value="1"/>
</dbReference>
<dbReference type="SMART" id="SM00279">
    <property type="entry name" value="HhH2"/>
    <property type="match status" value="1"/>
</dbReference>
<comment type="subunit">
    <text evidence="11">Single-chain monomer with multiple functions.</text>
</comment>
<dbReference type="PANTHER" id="PTHR10133">
    <property type="entry name" value="DNA POLYMERASE I"/>
    <property type="match status" value="1"/>
</dbReference>
<dbReference type="InterPro" id="IPR018320">
    <property type="entry name" value="DNA_polymerase_1"/>
</dbReference>
<keyword evidence="11" id="KW-0540">Nuclease</keyword>
<keyword evidence="11" id="KW-0378">Hydrolase</keyword>
<dbReference type="Proteomes" id="UP000823906">
    <property type="component" value="Unassembled WGS sequence"/>
</dbReference>
<dbReference type="Gene3D" id="1.20.1060.10">
    <property type="entry name" value="Taq DNA Polymerase, Chain T, domain 4"/>
    <property type="match status" value="1"/>
</dbReference>
<dbReference type="Gene3D" id="1.10.150.20">
    <property type="entry name" value="5' to 3' exonuclease, C-terminal subdomain"/>
    <property type="match status" value="2"/>
</dbReference>
<evidence type="ECO:0000256" key="9">
    <source>
        <dbReference type="ARBA" id="ARBA00049244"/>
    </source>
</evidence>
<dbReference type="CDD" id="cd09898">
    <property type="entry name" value="H3TH_53EXO"/>
    <property type="match status" value="1"/>
</dbReference>
<dbReference type="EC" id="2.7.7.7" evidence="10 11"/>
<dbReference type="InterPro" id="IPR019760">
    <property type="entry name" value="DNA-dir_DNA_pol_A_CS"/>
</dbReference>
<protein>
    <recommendedName>
        <fullName evidence="10 11">DNA polymerase I</fullName>
        <ecNumber evidence="10 11">2.7.7.7</ecNumber>
    </recommendedName>
</protein>
<dbReference type="InterPro" id="IPR012337">
    <property type="entry name" value="RNaseH-like_sf"/>
</dbReference>
<dbReference type="PROSITE" id="PS00447">
    <property type="entry name" value="DNA_POLYMERASE_A"/>
    <property type="match status" value="1"/>
</dbReference>
<dbReference type="Pfam" id="PF02739">
    <property type="entry name" value="5_3_exonuc_N"/>
    <property type="match status" value="1"/>
</dbReference>
<organism evidence="14 15">
    <name type="scientific">Candidatus Faecalibacterium faecigallinarum</name>
    <dbReference type="NCBI Taxonomy" id="2838577"/>
    <lineage>
        <taxon>Bacteria</taxon>
        <taxon>Bacillati</taxon>
        <taxon>Bacillota</taxon>
        <taxon>Clostridia</taxon>
        <taxon>Eubacteriales</taxon>
        <taxon>Oscillospiraceae</taxon>
        <taxon>Faecalibacterium</taxon>
    </lineage>
</organism>
<keyword evidence="11" id="KW-0269">Exonuclease</keyword>
<dbReference type="EMBL" id="DWWN01000016">
    <property type="protein sequence ID" value="HJC44959.1"/>
    <property type="molecule type" value="Genomic_DNA"/>
</dbReference>
<dbReference type="SMART" id="SM00482">
    <property type="entry name" value="POLAc"/>
    <property type="match status" value="1"/>
</dbReference>
<evidence type="ECO:0000256" key="5">
    <source>
        <dbReference type="ARBA" id="ARBA00022763"/>
    </source>
</evidence>
<dbReference type="InterPro" id="IPR036397">
    <property type="entry name" value="RNaseH_sf"/>
</dbReference>
<dbReference type="CDD" id="cd09859">
    <property type="entry name" value="PIN_53EXO"/>
    <property type="match status" value="1"/>
</dbReference>
<evidence type="ECO:0000256" key="3">
    <source>
        <dbReference type="ARBA" id="ARBA00022695"/>
    </source>
</evidence>
<evidence type="ECO:0000256" key="10">
    <source>
        <dbReference type="NCBIfam" id="TIGR00593"/>
    </source>
</evidence>
<evidence type="ECO:0000259" key="13">
    <source>
        <dbReference type="SMART" id="SM00482"/>
    </source>
</evidence>
<dbReference type="PANTHER" id="PTHR10133:SF27">
    <property type="entry name" value="DNA POLYMERASE NU"/>
    <property type="match status" value="1"/>
</dbReference>
<comment type="similarity">
    <text evidence="1 11">Belongs to the DNA polymerase type-A family.</text>
</comment>
<evidence type="ECO:0000313" key="14">
    <source>
        <dbReference type="EMBL" id="HJC44959.1"/>
    </source>
</evidence>
<dbReference type="CDD" id="cd08637">
    <property type="entry name" value="DNA_pol_A_pol_I_C"/>
    <property type="match status" value="1"/>
</dbReference>
<dbReference type="PRINTS" id="PR00868">
    <property type="entry name" value="DNAPOLI"/>
</dbReference>
<keyword evidence="6 11" id="KW-0239">DNA-directed DNA polymerase</keyword>
<gene>
    <name evidence="11 14" type="primary">polA</name>
    <name evidence="14" type="ORF">H9703_02280</name>
</gene>
<reference evidence="14" key="2">
    <citation type="submission" date="2021-04" db="EMBL/GenBank/DDBJ databases">
        <authorList>
            <person name="Gilroy R."/>
        </authorList>
    </citation>
    <scope>NUCLEOTIDE SEQUENCE</scope>
    <source>
        <strain evidence="14">ChiSjej5B23-2810</strain>
    </source>
</reference>
<evidence type="ECO:0000256" key="1">
    <source>
        <dbReference type="ARBA" id="ARBA00007705"/>
    </source>
</evidence>
<evidence type="ECO:0000256" key="4">
    <source>
        <dbReference type="ARBA" id="ARBA00022705"/>
    </source>
</evidence>
<evidence type="ECO:0000256" key="7">
    <source>
        <dbReference type="ARBA" id="ARBA00023125"/>
    </source>
</evidence>
<accession>A0A9D2P7F0</accession>
<reference evidence="14" key="1">
    <citation type="journal article" date="2021" name="PeerJ">
        <title>Extensive microbial diversity within the chicken gut microbiome revealed by metagenomics and culture.</title>
        <authorList>
            <person name="Gilroy R."/>
            <person name="Ravi A."/>
            <person name="Getino M."/>
            <person name="Pursley I."/>
            <person name="Horton D.L."/>
            <person name="Alikhan N.F."/>
            <person name="Baker D."/>
            <person name="Gharbi K."/>
            <person name="Hall N."/>
            <person name="Watson M."/>
            <person name="Adriaenssens E.M."/>
            <person name="Foster-Nyarko E."/>
            <person name="Jarju S."/>
            <person name="Secka A."/>
            <person name="Antonio M."/>
            <person name="Oren A."/>
            <person name="Chaudhuri R.R."/>
            <person name="La Ragione R."/>
            <person name="Hildebrand F."/>
            <person name="Pallen M.J."/>
        </authorList>
    </citation>
    <scope>NUCLEOTIDE SEQUENCE</scope>
    <source>
        <strain evidence="14">ChiSjej5B23-2810</strain>
    </source>
</reference>
<dbReference type="GO" id="GO:0003677">
    <property type="term" value="F:DNA binding"/>
    <property type="evidence" value="ECO:0007669"/>
    <property type="project" value="UniProtKB-UniRule"/>
</dbReference>
<dbReference type="Gene3D" id="3.40.50.1010">
    <property type="entry name" value="5'-nuclease"/>
    <property type="match status" value="1"/>
</dbReference>
<evidence type="ECO:0000313" key="15">
    <source>
        <dbReference type="Proteomes" id="UP000823906"/>
    </source>
</evidence>
<comment type="caution">
    <text evidence="14">The sequence shown here is derived from an EMBL/GenBank/DDBJ whole genome shotgun (WGS) entry which is preliminary data.</text>
</comment>
<dbReference type="FunFam" id="1.10.150.20:FF:000003">
    <property type="entry name" value="DNA polymerase I"/>
    <property type="match status" value="1"/>
</dbReference>
<dbReference type="InterPro" id="IPR001098">
    <property type="entry name" value="DNA-dir_DNA_pol_A_palm_dom"/>
</dbReference>
<evidence type="ECO:0000256" key="8">
    <source>
        <dbReference type="ARBA" id="ARBA00023204"/>
    </source>
</evidence>
<proteinExistence type="inferred from homology"/>